<dbReference type="AlphaFoldDB" id="A0AAD8TUA5"/>
<feature type="binding site" evidence="1">
    <location>
        <position position="69"/>
    </location>
    <ligand>
        <name>ATP</name>
        <dbReference type="ChEBI" id="CHEBI:30616"/>
    </ligand>
</feature>
<dbReference type="PROSITE" id="PS00107">
    <property type="entry name" value="PROTEIN_KINASE_ATP"/>
    <property type="match status" value="1"/>
</dbReference>
<evidence type="ECO:0000313" key="4">
    <source>
        <dbReference type="Proteomes" id="UP001231189"/>
    </source>
</evidence>
<gene>
    <name evidence="3" type="ORF">QYE76_009030</name>
</gene>
<keyword evidence="1" id="KW-0547">Nucleotide-binding</keyword>
<protein>
    <recommendedName>
        <fullName evidence="2">Protein kinase domain-containing protein</fullName>
    </recommendedName>
</protein>
<keyword evidence="4" id="KW-1185">Reference proteome</keyword>
<dbReference type="InterPro" id="IPR000719">
    <property type="entry name" value="Prot_kinase_dom"/>
</dbReference>
<dbReference type="Proteomes" id="UP001231189">
    <property type="component" value="Unassembled WGS sequence"/>
</dbReference>
<accession>A0AAD8TUA5</accession>
<sequence>MEGPGFYISELEELERVVSDPTAKATRLSISLLRHITDDFSEELIVGRGGFGVVYKGVLPNGLAVAVRKISQTDGFGDKEFLNEVGNLMMVAHKNIVRFIGYCSQAQSESVQFQGRYVFAESIQRLICMEYMPNGSLDRYIHGKLNTASEI</sequence>
<dbReference type="Gene3D" id="3.30.200.20">
    <property type="entry name" value="Phosphorylase Kinase, domain 1"/>
    <property type="match status" value="1"/>
</dbReference>
<dbReference type="FunFam" id="3.30.200.20:FF:000465">
    <property type="entry name" value="Cysteine-rich receptor-like protein kinase 6"/>
    <property type="match status" value="1"/>
</dbReference>
<evidence type="ECO:0000313" key="3">
    <source>
        <dbReference type="EMBL" id="KAK1692333.1"/>
    </source>
</evidence>
<dbReference type="InterPro" id="IPR017441">
    <property type="entry name" value="Protein_kinase_ATP_BS"/>
</dbReference>
<dbReference type="Pfam" id="PF07714">
    <property type="entry name" value="PK_Tyr_Ser-Thr"/>
    <property type="match status" value="1"/>
</dbReference>
<organism evidence="3 4">
    <name type="scientific">Lolium multiflorum</name>
    <name type="common">Italian ryegrass</name>
    <name type="synonym">Lolium perenne subsp. multiflorum</name>
    <dbReference type="NCBI Taxonomy" id="4521"/>
    <lineage>
        <taxon>Eukaryota</taxon>
        <taxon>Viridiplantae</taxon>
        <taxon>Streptophyta</taxon>
        <taxon>Embryophyta</taxon>
        <taxon>Tracheophyta</taxon>
        <taxon>Spermatophyta</taxon>
        <taxon>Magnoliopsida</taxon>
        <taxon>Liliopsida</taxon>
        <taxon>Poales</taxon>
        <taxon>Poaceae</taxon>
        <taxon>BOP clade</taxon>
        <taxon>Pooideae</taxon>
        <taxon>Poodae</taxon>
        <taxon>Poeae</taxon>
        <taxon>Poeae Chloroplast Group 2 (Poeae type)</taxon>
        <taxon>Loliodinae</taxon>
        <taxon>Loliinae</taxon>
        <taxon>Lolium</taxon>
    </lineage>
</organism>
<feature type="domain" description="Protein kinase" evidence="2">
    <location>
        <begin position="40"/>
        <end position="151"/>
    </location>
</feature>
<dbReference type="PANTHER" id="PTHR45707">
    <property type="entry name" value="C2 CALCIUM/LIPID-BINDING PLANT PHOSPHORIBOSYLTRANSFERASE FAMILY PROTEIN"/>
    <property type="match status" value="1"/>
</dbReference>
<dbReference type="InterPro" id="IPR001245">
    <property type="entry name" value="Ser-Thr/Tyr_kinase_cat_dom"/>
</dbReference>
<dbReference type="SUPFAM" id="SSF56112">
    <property type="entry name" value="Protein kinase-like (PK-like)"/>
    <property type="match status" value="1"/>
</dbReference>
<name>A0AAD8TUA5_LOLMU</name>
<dbReference type="EMBL" id="JAUUTY010000001">
    <property type="protein sequence ID" value="KAK1692333.1"/>
    <property type="molecule type" value="Genomic_DNA"/>
</dbReference>
<evidence type="ECO:0000256" key="1">
    <source>
        <dbReference type="PROSITE-ProRule" id="PRU10141"/>
    </source>
</evidence>
<reference evidence="3" key="1">
    <citation type="submission" date="2023-07" db="EMBL/GenBank/DDBJ databases">
        <title>A chromosome-level genome assembly of Lolium multiflorum.</title>
        <authorList>
            <person name="Chen Y."/>
            <person name="Copetti D."/>
            <person name="Kolliker R."/>
            <person name="Studer B."/>
        </authorList>
    </citation>
    <scope>NUCLEOTIDE SEQUENCE</scope>
    <source>
        <strain evidence="3">02402/16</strain>
        <tissue evidence="3">Leaf</tissue>
    </source>
</reference>
<dbReference type="PROSITE" id="PS50011">
    <property type="entry name" value="PROTEIN_KINASE_DOM"/>
    <property type="match status" value="1"/>
</dbReference>
<dbReference type="InterPro" id="IPR011009">
    <property type="entry name" value="Kinase-like_dom_sf"/>
</dbReference>
<dbReference type="GO" id="GO:0005524">
    <property type="term" value="F:ATP binding"/>
    <property type="evidence" value="ECO:0007669"/>
    <property type="project" value="UniProtKB-UniRule"/>
</dbReference>
<proteinExistence type="predicted"/>
<evidence type="ECO:0000259" key="2">
    <source>
        <dbReference type="PROSITE" id="PS50011"/>
    </source>
</evidence>
<keyword evidence="1" id="KW-0067">ATP-binding</keyword>
<comment type="caution">
    <text evidence="3">The sequence shown here is derived from an EMBL/GenBank/DDBJ whole genome shotgun (WGS) entry which is preliminary data.</text>
</comment>
<dbReference type="GO" id="GO:0004672">
    <property type="term" value="F:protein kinase activity"/>
    <property type="evidence" value="ECO:0007669"/>
    <property type="project" value="InterPro"/>
</dbReference>